<reference evidence="1" key="1">
    <citation type="submission" date="2021-11" db="EMBL/GenBank/DDBJ databases">
        <title>The complete genome of Massilia sp sp. G4R7.</title>
        <authorList>
            <person name="Liu L."/>
            <person name="Yue J."/>
            <person name="Yuan J."/>
            <person name="Yang F."/>
            <person name="Li L."/>
        </authorList>
    </citation>
    <scope>NUCLEOTIDE SEQUENCE</scope>
    <source>
        <strain evidence="1">G4R7</strain>
    </source>
</reference>
<organism evidence="1 2">
    <name type="scientific">Massilia phyllostachyos</name>
    <dbReference type="NCBI Taxonomy" id="2898585"/>
    <lineage>
        <taxon>Bacteria</taxon>
        <taxon>Pseudomonadati</taxon>
        <taxon>Pseudomonadota</taxon>
        <taxon>Betaproteobacteria</taxon>
        <taxon>Burkholderiales</taxon>
        <taxon>Oxalobacteraceae</taxon>
        <taxon>Telluria group</taxon>
        <taxon>Massilia</taxon>
    </lineage>
</organism>
<dbReference type="Proteomes" id="UP001179361">
    <property type="component" value="Unassembled WGS sequence"/>
</dbReference>
<protein>
    <submittedName>
        <fullName evidence="1">Uncharacterized protein</fullName>
    </submittedName>
</protein>
<comment type="caution">
    <text evidence="1">The sequence shown here is derived from an EMBL/GenBank/DDBJ whole genome shotgun (WGS) entry which is preliminary data.</text>
</comment>
<accession>A0ABS8QEQ0</accession>
<keyword evidence="2" id="KW-1185">Reference proteome</keyword>
<sequence length="235" mass="26089">YRENIKGLLRPEQVRGQAWALRTLAEAAYITPDSDRLKEHFNRILDSNLDWYNAEYSNNTNANKLGVIVNGYAVIYNDSRGVAPWQDDFFTAAVGHAHELGFTKATSLLKFKSTFPIQRMIGQNACYIRGAMYSMIVRDSDKSPYYTTIGQAFKASDTYELGDAFTRLQCASAEMATKLGLKTGEMTGYSTAYAGYPSNMQPALAYAADIGGAQGANAWKVFMARSVKPDYRFGP</sequence>
<proteinExistence type="predicted"/>
<feature type="non-terminal residue" evidence="1">
    <location>
        <position position="1"/>
    </location>
</feature>
<evidence type="ECO:0000313" key="2">
    <source>
        <dbReference type="Proteomes" id="UP001179361"/>
    </source>
</evidence>
<dbReference type="EMBL" id="JAJNOC010000032">
    <property type="protein sequence ID" value="MCD2519706.1"/>
    <property type="molecule type" value="Genomic_DNA"/>
</dbReference>
<name>A0ABS8QEQ0_9BURK</name>
<evidence type="ECO:0000313" key="1">
    <source>
        <dbReference type="EMBL" id="MCD2519706.1"/>
    </source>
</evidence>
<feature type="non-terminal residue" evidence="1">
    <location>
        <position position="235"/>
    </location>
</feature>
<gene>
    <name evidence="1" type="ORF">LQ564_25740</name>
</gene>